<reference evidence="1 2" key="1">
    <citation type="submission" date="2017-09" db="EMBL/GenBank/DDBJ databases">
        <title>Comparative genomics of rhizobia isolated from Phaseolus vulgaris in China.</title>
        <authorList>
            <person name="Tong W."/>
        </authorList>
    </citation>
    <scope>NUCLEOTIDE SEQUENCE [LARGE SCALE GENOMIC DNA]</scope>
    <source>
        <strain evidence="1 2">PCH1</strain>
    </source>
</reference>
<protein>
    <submittedName>
        <fullName evidence="1">Uncharacterized protein</fullName>
    </submittedName>
</protein>
<accession>A0A2A6M7Q0</accession>
<dbReference type="RefSeq" id="WP_097586506.1">
    <property type="nucleotide sequence ID" value="NZ_NWTC01000001.1"/>
</dbReference>
<dbReference type="Proteomes" id="UP000220353">
    <property type="component" value="Unassembled WGS sequence"/>
</dbReference>
<evidence type="ECO:0000313" key="1">
    <source>
        <dbReference type="EMBL" id="PDT50419.1"/>
    </source>
</evidence>
<evidence type="ECO:0000313" key="2">
    <source>
        <dbReference type="Proteomes" id="UP000220353"/>
    </source>
</evidence>
<gene>
    <name evidence="1" type="ORF">CO661_01950</name>
</gene>
<dbReference type="AlphaFoldDB" id="A0A2A6M7Q0"/>
<sequence length="120" mass="13455">MKRDLNMAVIKIPLMEIDDDLRGLLLAERSRCTGAIATHLYLRVRRHYRFRRNSGEASLGEVVEGIADAIWDVPQRVLAEFANGEPEARAAATDVIAKEVFRALTDAFEPIYVPKPYGEG</sequence>
<proteinExistence type="predicted"/>
<organism evidence="1 2">
    <name type="scientific">Rhizobium fredii</name>
    <name type="common">Sinorhizobium fredii</name>
    <dbReference type="NCBI Taxonomy" id="380"/>
    <lineage>
        <taxon>Bacteria</taxon>
        <taxon>Pseudomonadati</taxon>
        <taxon>Pseudomonadota</taxon>
        <taxon>Alphaproteobacteria</taxon>
        <taxon>Hyphomicrobiales</taxon>
        <taxon>Rhizobiaceae</taxon>
        <taxon>Sinorhizobium/Ensifer group</taxon>
        <taxon>Sinorhizobium</taxon>
    </lineage>
</organism>
<comment type="caution">
    <text evidence="1">The sequence shown here is derived from an EMBL/GenBank/DDBJ whole genome shotgun (WGS) entry which is preliminary data.</text>
</comment>
<name>A0A2A6M7Q0_RHIFR</name>
<dbReference type="EMBL" id="NWTC01000001">
    <property type="protein sequence ID" value="PDT50419.1"/>
    <property type="molecule type" value="Genomic_DNA"/>
</dbReference>